<dbReference type="Gene3D" id="1.10.10.10">
    <property type="entry name" value="Winged helix-like DNA-binding domain superfamily/Winged helix DNA-binding domain"/>
    <property type="match status" value="1"/>
</dbReference>
<dbReference type="PANTHER" id="PTHR47756:SF2">
    <property type="entry name" value="BLL6612 PROTEIN"/>
    <property type="match status" value="1"/>
</dbReference>
<sequence>MTRARPDRAGSTDAAAGRPGAPRSEVREAVDRAYREEWTRVVATLIRATRDWDLAEDAAADAFERAAVRWASEGVPDNPGAWLTTVARNRALDVLRRRGVESDKVREWMVMDEMQGPVAPTDPGEIAAMGDEIDDRLRLVFTCAHPALPLEARVALTLRTVGGLETPEIARAFLVPEATMAQRLVRAKRKIRNAGIPYRVPEGDELRRRLDGVLAVLMLVHNEGYLASSGDRLLRLDLQEEAIRLAGLVVELMPDEPEAAGLLALLLLQHARSAARVDDAGDLVPLDEQDRSRWDAAEVARGLDVLDRPGRTDAPAGSYRLQAEIQGVHARAARPEDTDWAAIVHRYDDLLALTPSPVIRLNRAVAVGLAGHPQAALDELDALAASGALGSYHLLPAAQADLLRRVGRADAAAERYRRAIELAPTEPERRFLARRLAEVERPAGAGPEAPPEAGPEAPPEAAPEAG</sequence>
<feature type="domain" description="DUF6596" evidence="8">
    <location>
        <begin position="209"/>
        <end position="308"/>
    </location>
</feature>
<organism evidence="9 10">
    <name type="scientific">Agromyces salentinus</name>
    <dbReference type="NCBI Taxonomy" id="269421"/>
    <lineage>
        <taxon>Bacteria</taxon>
        <taxon>Bacillati</taxon>
        <taxon>Actinomycetota</taxon>
        <taxon>Actinomycetes</taxon>
        <taxon>Micrococcales</taxon>
        <taxon>Microbacteriaceae</taxon>
        <taxon>Agromyces</taxon>
    </lineage>
</organism>
<dbReference type="InterPro" id="IPR013325">
    <property type="entry name" value="RNA_pol_sigma_r2"/>
</dbReference>
<dbReference type="EMBL" id="BAAANK010000001">
    <property type="protein sequence ID" value="GAA1825537.1"/>
    <property type="molecule type" value="Genomic_DNA"/>
</dbReference>
<dbReference type="Proteomes" id="UP001501746">
    <property type="component" value="Unassembled WGS sequence"/>
</dbReference>
<dbReference type="SUPFAM" id="SSF88946">
    <property type="entry name" value="Sigma2 domain of RNA polymerase sigma factors"/>
    <property type="match status" value="1"/>
</dbReference>
<gene>
    <name evidence="9" type="ORF">GCM10009750_05890</name>
</gene>
<feature type="region of interest" description="Disordered" evidence="5">
    <location>
        <begin position="1"/>
        <end position="25"/>
    </location>
</feature>
<evidence type="ECO:0000256" key="5">
    <source>
        <dbReference type="SAM" id="MobiDB-lite"/>
    </source>
</evidence>
<feature type="domain" description="RNA polymerase sigma factor 70 region 4 type 2" evidence="7">
    <location>
        <begin position="141"/>
        <end position="191"/>
    </location>
</feature>
<dbReference type="InterPro" id="IPR007627">
    <property type="entry name" value="RNA_pol_sigma70_r2"/>
</dbReference>
<accession>A0ABP4YPA2</accession>
<evidence type="ECO:0000256" key="1">
    <source>
        <dbReference type="ARBA" id="ARBA00010641"/>
    </source>
</evidence>
<dbReference type="Gene3D" id="1.10.1740.10">
    <property type="match status" value="1"/>
</dbReference>
<dbReference type="Pfam" id="PF08281">
    <property type="entry name" value="Sigma70_r4_2"/>
    <property type="match status" value="1"/>
</dbReference>
<feature type="domain" description="RNA polymerase sigma-70 region 2" evidence="6">
    <location>
        <begin position="39"/>
        <end position="99"/>
    </location>
</feature>
<keyword evidence="2" id="KW-0805">Transcription regulation</keyword>
<keyword evidence="10" id="KW-1185">Reference proteome</keyword>
<keyword evidence="4" id="KW-0804">Transcription</keyword>
<evidence type="ECO:0000313" key="10">
    <source>
        <dbReference type="Proteomes" id="UP001501746"/>
    </source>
</evidence>
<dbReference type="InterPro" id="IPR011990">
    <property type="entry name" value="TPR-like_helical_dom_sf"/>
</dbReference>
<comment type="similarity">
    <text evidence="1">Belongs to the sigma-70 factor family. ECF subfamily.</text>
</comment>
<dbReference type="InterPro" id="IPR036388">
    <property type="entry name" value="WH-like_DNA-bd_sf"/>
</dbReference>
<dbReference type="SUPFAM" id="SSF88659">
    <property type="entry name" value="Sigma3 and sigma4 domains of RNA polymerase sigma factors"/>
    <property type="match status" value="1"/>
</dbReference>
<dbReference type="Gene3D" id="1.25.40.10">
    <property type="entry name" value="Tetratricopeptide repeat domain"/>
    <property type="match status" value="1"/>
</dbReference>
<dbReference type="InterPro" id="IPR013249">
    <property type="entry name" value="RNA_pol_sigma70_r4_t2"/>
</dbReference>
<feature type="region of interest" description="Disordered" evidence="5">
    <location>
        <begin position="434"/>
        <end position="466"/>
    </location>
</feature>
<evidence type="ECO:0000256" key="3">
    <source>
        <dbReference type="ARBA" id="ARBA00023082"/>
    </source>
</evidence>
<dbReference type="Pfam" id="PF20239">
    <property type="entry name" value="DUF6596"/>
    <property type="match status" value="1"/>
</dbReference>
<dbReference type="InterPro" id="IPR014284">
    <property type="entry name" value="RNA_pol_sigma-70_dom"/>
</dbReference>
<protein>
    <submittedName>
        <fullName evidence="9">Sigma-70 family RNA polymerase sigma factor</fullName>
    </submittedName>
</protein>
<feature type="compositionally biased region" description="Pro residues" evidence="5">
    <location>
        <begin position="448"/>
        <end position="466"/>
    </location>
</feature>
<keyword evidence="3" id="KW-0731">Sigma factor</keyword>
<dbReference type="SUPFAM" id="SSF48452">
    <property type="entry name" value="TPR-like"/>
    <property type="match status" value="1"/>
</dbReference>
<evidence type="ECO:0000259" key="6">
    <source>
        <dbReference type="Pfam" id="PF04542"/>
    </source>
</evidence>
<evidence type="ECO:0000259" key="7">
    <source>
        <dbReference type="Pfam" id="PF08281"/>
    </source>
</evidence>
<dbReference type="InterPro" id="IPR013324">
    <property type="entry name" value="RNA_pol_sigma_r3/r4-like"/>
</dbReference>
<evidence type="ECO:0000259" key="8">
    <source>
        <dbReference type="Pfam" id="PF20239"/>
    </source>
</evidence>
<evidence type="ECO:0000256" key="2">
    <source>
        <dbReference type="ARBA" id="ARBA00023015"/>
    </source>
</evidence>
<comment type="caution">
    <text evidence="9">The sequence shown here is derived from an EMBL/GenBank/DDBJ whole genome shotgun (WGS) entry which is preliminary data.</text>
</comment>
<name>A0ABP4YPA2_9MICO</name>
<evidence type="ECO:0000256" key="4">
    <source>
        <dbReference type="ARBA" id="ARBA00023163"/>
    </source>
</evidence>
<evidence type="ECO:0000313" key="9">
    <source>
        <dbReference type="EMBL" id="GAA1825537.1"/>
    </source>
</evidence>
<dbReference type="RefSeq" id="WP_157426071.1">
    <property type="nucleotide sequence ID" value="NZ_BAAANK010000001.1"/>
</dbReference>
<reference evidence="10" key="1">
    <citation type="journal article" date="2019" name="Int. J. Syst. Evol. Microbiol.">
        <title>The Global Catalogue of Microorganisms (GCM) 10K type strain sequencing project: providing services to taxonomists for standard genome sequencing and annotation.</title>
        <authorList>
            <consortium name="The Broad Institute Genomics Platform"/>
            <consortium name="The Broad Institute Genome Sequencing Center for Infectious Disease"/>
            <person name="Wu L."/>
            <person name="Ma J."/>
        </authorList>
    </citation>
    <scope>NUCLEOTIDE SEQUENCE [LARGE SCALE GENOMIC DNA]</scope>
    <source>
        <strain evidence="10">JCM 14323</strain>
    </source>
</reference>
<feature type="compositionally biased region" description="Basic and acidic residues" evidence="5">
    <location>
        <begin position="1"/>
        <end position="10"/>
    </location>
</feature>
<dbReference type="NCBIfam" id="TIGR02937">
    <property type="entry name" value="sigma70-ECF"/>
    <property type="match status" value="1"/>
</dbReference>
<proteinExistence type="inferred from homology"/>
<dbReference type="PANTHER" id="PTHR47756">
    <property type="entry name" value="BLL6612 PROTEIN-RELATED"/>
    <property type="match status" value="1"/>
</dbReference>
<dbReference type="InterPro" id="IPR046531">
    <property type="entry name" value="DUF6596"/>
</dbReference>
<dbReference type="Pfam" id="PF04542">
    <property type="entry name" value="Sigma70_r2"/>
    <property type="match status" value="1"/>
</dbReference>